<feature type="domain" description="SIS" evidence="5">
    <location>
        <begin position="60"/>
        <end position="221"/>
    </location>
</feature>
<comment type="similarity">
    <text evidence="3">Belongs to the GCKR-like family. MurNAc-6-P etherase subfamily.</text>
</comment>
<protein>
    <recommendedName>
        <fullName evidence="3">N-acetylmuramic acid 6-phosphate etherase</fullName>
        <shortName evidence="3">MurNAc-6-P etherase</shortName>
        <ecNumber evidence="3">4.2.1.126</ecNumber>
    </recommendedName>
    <alternativeName>
        <fullName evidence="3">N-acetylmuramic acid 6-phosphate hydrolase</fullName>
    </alternativeName>
    <alternativeName>
        <fullName evidence="3">N-acetylmuramic acid 6-phosphate lyase</fullName>
    </alternativeName>
</protein>
<dbReference type="NCBIfam" id="NF009222">
    <property type="entry name" value="PRK12570.1"/>
    <property type="match status" value="1"/>
</dbReference>
<comment type="function">
    <text evidence="3">Specifically catalyzes the cleavage of the D-lactyl ether substituent of MurNAc 6-phosphate, producing GlcNAc 6-phosphate and D-lactate.</text>
</comment>
<comment type="pathway">
    <text evidence="3">Amino-sugar metabolism; N-acetylmuramate degradation.</text>
</comment>
<dbReference type="GO" id="GO:0046348">
    <property type="term" value="P:amino sugar catabolic process"/>
    <property type="evidence" value="ECO:0007669"/>
    <property type="project" value="InterPro"/>
</dbReference>
<evidence type="ECO:0000256" key="1">
    <source>
        <dbReference type="ARBA" id="ARBA00023239"/>
    </source>
</evidence>
<dbReference type="GO" id="GO:0016835">
    <property type="term" value="F:carbon-oxygen lyase activity"/>
    <property type="evidence" value="ECO:0007669"/>
    <property type="project" value="UniProtKB-UniRule"/>
</dbReference>
<dbReference type="InterPro" id="IPR040190">
    <property type="entry name" value="MURQ/GCKR"/>
</dbReference>
<comment type="caution">
    <text evidence="6">The sequence shown here is derived from an EMBL/GenBank/DDBJ whole genome shotgun (WGS) entry which is preliminary data.</text>
</comment>
<dbReference type="PANTHER" id="PTHR10088">
    <property type="entry name" value="GLUCOKINASE REGULATORY PROTEIN"/>
    <property type="match status" value="1"/>
</dbReference>
<comment type="catalytic activity">
    <reaction evidence="3">
        <text>N-acetyl-D-muramate 6-phosphate + H2O = N-acetyl-D-glucosamine 6-phosphate + (R)-lactate</text>
        <dbReference type="Rhea" id="RHEA:26410"/>
        <dbReference type="ChEBI" id="CHEBI:15377"/>
        <dbReference type="ChEBI" id="CHEBI:16004"/>
        <dbReference type="ChEBI" id="CHEBI:57513"/>
        <dbReference type="ChEBI" id="CHEBI:58722"/>
        <dbReference type="EC" id="4.2.1.126"/>
    </reaction>
</comment>
<feature type="active site" description="Proton donor" evidence="3">
    <location>
        <position position="88"/>
    </location>
</feature>
<dbReference type="Gene3D" id="1.10.8.1080">
    <property type="match status" value="1"/>
</dbReference>
<dbReference type="InterPro" id="IPR005488">
    <property type="entry name" value="Etherase_MurQ"/>
</dbReference>
<dbReference type="AlphaFoldDB" id="A0A9W6QF41"/>
<evidence type="ECO:0000259" key="5">
    <source>
        <dbReference type="PROSITE" id="PS51464"/>
    </source>
</evidence>
<dbReference type="GO" id="GO:0009254">
    <property type="term" value="P:peptidoglycan turnover"/>
    <property type="evidence" value="ECO:0007669"/>
    <property type="project" value="TreeGrafter"/>
</dbReference>
<feature type="region of interest" description="Disordered" evidence="4">
    <location>
        <begin position="1"/>
        <end position="21"/>
    </location>
</feature>
<keyword evidence="1 3" id="KW-0456">Lyase</keyword>
<evidence type="ECO:0000313" key="6">
    <source>
        <dbReference type="EMBL" id="GLW73899.1"/>
    </source>
</evidence>
<dbReference type="Proteomes" id="UP001165041">
    <property type="component" value="Unassembled WGS sequence"/>
</dbReference>
<dbReference type="GO" id="GO:0016803">
    <property type="term" value="F:ether hydrolase activity"/>
    <property type="evidence" value="ECO:0007669"/>
    <property type="project" value="TreeGrafter"/>
</dbReference>
<dbReference type="GO" id="GO:0097367">
    <property type="term" value="F:carbohydrate derivative binding"/>
    <property type="evidence" value="ECO:0007669"/>
    <property type="project" value="InterPro"/>
</dbReference>
<accession>A0A9W6QF41</accession>
<dbReference type="InterPro" id="IPR005486">
    <property type="entry name" value="Glucokinase_regulatory_CS"/>
</dbReference>
<evidence type="ECO:0000256" key="4">
    <source>
        <dbReference type="SAM" id="MobiDB-lite"/>
    </source>
</evidence>
<gene>
    <name evidence="3 6" type="primary">murQ</name>
    <name evidence="6" type="ORF">Kpho02_61970</name>
</gene>
<dbReference type="RefSeq" id="WP_285739518.1">
    <property type="nucleotide sequence ID" value="NZ_BSSA01000029.1"/>
</dbReference>
<dbReference type="Gene3D" id="3.40.50.10490">
    <property type="entry name" value="Glucose-6-phosphate isomerase like protein, domain 1"/>
    <property type="match status" value="1"/>
</dbReference>
<evidence type="ECO:0000256" key="3">
    <source>
        <dbReference type="HAMAP-Rule" id="MF_00068"/>
    </source>
</evidence>
<comment type="subunit">
    <text evidence="3">Homodimer.</text>
</comment>
<dbReference type="SUPFAM" id="SSF53697">
    <property type="entry name" value="SIS domain"/>
    <property type="match status" value="1"/>
</dbReference>
<reference evidence="6" key="1">
    <citation type="submission" date="2023-02" db="EMBL/GenBank/DDBJ databases">
        <title>Kitasatospora phosalacinea NBRC 14627.</title>
        <authorList>
            <person name="Ichikawa N."/>
            <person name="Sato H."/>
            <person name="Tonouchi N."/>
        </authorList>
    </citation>
    <scope>NUCLEOTIDE SEQUENCE</scope>
    <source>
        <strain evidence="6">NBRC 14627</strain>
    </source>
</reference>
<dbReference type="InterPro" id="IPR046348">
    <property type="entry name" value="SIS_dom_sf"/>
</dbReference>
<dbReference type="InterPro" id="IPR001347">
    <property type="entry name" value="SIS_dom"/>
</dbReference>
<dbReference type="EMBL" id="BSSA01000029">
    <property type="protein sequence ID" value="GLW73899.1"/>
    <property type="molecule type" value="Genomic_DNA"/>
</dbReference>
<dbReference type="HAMAP" id="MF_00068">
    <property type="entry name" value="MurQ"/>
    <property type="match status" value="1"/>
</dbReference>
<evidence type="ECO:0000313" key="7">
    <source>
        <dbReference type="Proteomes" id="UP001165041"/>
    </source>
</evidence>
<feature type="active site" evidence="3">
    <location>
        <position position="119"/>
    </location>
</feature>
<dbReference type="NCBIfam" id="NF003915">
    <property type="entry name" value="PRK05441.1"/>
    <property type="match status" value="1"/>
</dbReference>
<dbReference type="Pfam" id="PF22645">
    <property type="entry name" value="GKRP_SIS_N"/>
    <property type="match status" value="1"/>
</dbReference>
<dbReference type="CDD" id="cd05007">
    <property type="entry name" value="SIS_Etherase"/>
    <property type="match status" value="1"/>
</dbReference>
<dbReference type="PANTHER" id="PTHR10088:SF4">
    <property type="entry name" value="GLUCOKINASE REGULATORY PROTEIN"/>
    <property type="match status" value="1"/>
</dbReference>
<name>A0A9W6QF41_9ACTN</name>
<dbReference type="EC" id="4.2.1.126" evidence="3"/>
<evidence type="ECO:0000256" key="2">
    <source>
        <dbReference type="ARBA" id="ARBA00023277"/>
    </source>
</evidence>
<proteinExistence type="inferred from homology"/>
<sequence>MTPSRSVRVVSPTERRNPRTLGIDRADPLDVLRLLNAEDALVPAAVAEVLPRLAVVVETTTERLRAGGRLHYFGAGTSGRTAVVDAAELGPTFSLPPGTVVAHHAGGPAAMVTAVEGSEDSEELGAADAADVGPGDVAVGVAASGRTPYVAGALAAARAAGAFTALVSANPGAPLAHLADVHIAVDTGPEAIAGSTRLKAASAHKLVLNGLSTAVMVALGRTYSNLMVDVSASNAKLRGRLVTILMEATGLGEERCAHALAGADGELKTALVCLLAPCAPEEGRRRLAAARGRVADALEAQPI</sequence>
<keyword evidence="2 3" id="KW-0119">Carbohydrate metabolism</keyword>
<comment type="miscellaneous">
    <text evidence="3">A lyase-type mechanism (elimination/hydration) is suggested for the cleavage of the lactyl ether bond of MurNAc 6-phosphate, with the formation of an alpha,beta-unsaturated aldehyde intermediate with (E)-stereochemistry, followed by the syn addition of water to give product.</text>
</comment>
<organism evidence="6 7">
    <name type="scientific">Kitasatospora phosalacinea</name>
    <dbReference type="NCBI Taxonomy" id="2065"/>
    <lineage>
        <taxon>Bacteria</taxon>
        <taxon>Bacillati</taxon>
        <taxon>Actinomycetota</taxon>
        <taxon>Actinomycetes</taxon>
        <taxon>Kitasatosporales</taxon>
        <taxon>Streptomycetaceae</taxon>
        <taxon>Kitasatospora</taxon>
    </lineage>
</organism>
<dbReference type="PROSITE" id="PS01272">
    <property type="entry name" value="GCKR"/>
    <property type="match status" value="1"/>
</dbReference>
<dbReference type="PROSITE" id="PS51464">
    <property type="entry name" value="SIS"/>
    <property type="match status" value="1"/>
</dbReference>